<dbReference type="EMBL" id="LCEJ01000040">
    <property type="protein sequence ID" value="KKS69954.1"/>
    <property type="molecule type" value="Genomic_DNA"/>
</dbReference>
<dbReference type="PATRIC" id="fig|1618425.3.peg.625"/>
<evidence type="ECO:0008006" key="3">
    <source>
        <dbReference type="Google" id="ProtNLM"/>
    </source>
</evidence>
<dbReference type="AlphaFoldDB" id="A0A0G1B9R7"/>
<gene>
    <name evidence="1" type="ORF">UV41_C0040G0010</name>
</gene>
<dbReference type="Pfam" id="PF08843">
    <property type="entry name" value="AbiEii"/>
    <property type="match status" value="1"/>
</dbReference>
<sequence>MGKTILTAKQLNFLELVQQDKQITRRFYFTGGTALSAFYLEHRISEDIDLFTEKEEVDQSLIDVFLRKISQKLSIVEIKKSQFLGLVSYKLVYKDKEELKVDFNYYPFPRINKGKKFKNLEIDSLYDIAVNKVHTIFMQIRSRDFIDLYFIMKTTGYSLNQLIKDAKIKFDWHIDKVTLASQFIKVKEISDMPTILVPFDRKDMEKFFLKLAKSLETDIFK</sequence>
<proteinExistence type="predicted"/>
<name>A0A0G1B9R7_9BACT</name>
<evidence type="ECO:0000313" key="2">
    <source>
        <dbReference type="Proteomes" id="UP000034785"/>
    </source>
</evidence>
<accession>A0A0G1B9R7</accession>
<reference evidence="1 2" key="1">
    <citation type="journal article" date="2015" name="Nature">
        <title>rRNA introns, odd ribosomes, and small enigmatic genomes across a large radiation of phyla.</title>
        <authorList>
            <person name="Brown C.T."/>
            <person name="Hug L.A."/>
            <person name="Thomas B.C."/>
            <person name="Sharon I."/>
            <person name="Castelle C.J."/>
            <person name="Singh A."/>
            <person name="Wilkins M.J."/>
            <person name="Williams K.H."/>
            <person name="Banfield J.F."/>
        </authorList>
    </citation>
    <scope>NUCLEOTIDE SEQUENCE [LARGE SCALE GENOMIC DNA]</scope>
</reference>
<dbReference type="InterPro" id="IPR014942">
    <property type="entry name" value="AbiEii"/>
</dbReference>
<dbReference type="Gene3D" id="3.10.450.620">
    <property type="entry name" value="JHP933, nucleotidyltransferase-like core domain"/>
    <property type="match status" value="1"/>
</dbReference>
<organism evidence="1 2">
    <name type="scientific">Candidatus Daviesbacteria bacterium GW2011_GWA2_42_7</name>
    <dbReference type="NCBI Taxonomy" id="1618425"/>
    <lineage>
        <taxon>Bacteria</taxon>
        <taxon>Candidatus Daviesiibacteriota</taxon>
    </lineage>
</organism>
<evidence type="ECO:0000313" key="1">
    <source>
        <dbReference type="EMBL" id="KKS69954.1"/>
    </source>
</evidence>
<protein>
    <recommendedName>
        <fullName evidence="3">Nucleotidyl transferase AbiEii/AbiGii toxin family protein</fullName>
    </recommendedName>
</protein>
<dbReference type="Proteomes" id="UP000034785">
    <property type="component" value="Unassembled WGS sequence"/>
</dbReference>
<comment type="caution">
    <text evidence="1">The sequence shown here is derived from an EMBL/GenBank/DDBJ whole genome shotgun (WGS) entry which is preliminary data.</text>
</comment>